<dbReference type="EMBL" id="ML121555">
    <property type="protein sequence ID" value="RPB22011.1"/>
    <property type="molecule type" value="Genomic_DNA"/>
</dbReference>
<dbReference type="PROSITE" id="PS00086">
    <property type="entry name" value="CYTOCHROME_P450"/>
    <property type="match status" value="1"/>
</dbReference>
<dbReference type="Proteomes" id="UP000267821">
    <property type="component" value="Unassembled WGS sequence"/>
</dbReference>
<organism evidence="5 6">
    <name type="scientific">Terfezia boudieri ATCC MYA-4762</name>
    <dbReference type="NCBI Taxonomy" id="1051890"/>
    <lineage>
        <taxon>Eukaryota</taxon>
        <taxon>Fungi</taxon>
        <taxon>Dikarya</taxon>
        <taxon>Ascomycota</taxon>
        <taxon>Pezizomycotina</taxon>
        <taxon>Pezizomycetes</taxon>
        <taxon>Pezizales</taxon>
        <taxon>Pezizaceae</taxon>
        <taxon>Terfezia</taxon>
    </lineage>
</organism>
<evidence type="ECO:0000313" key="5">
    <source>
        <dbReference type="EMBL" id="RPB22011.1"/>
    </source>
</evidence>
<dbReference type="PRINTS" id="PR00465">
    <property type="entry name" value="EP450IV"/>
</dbReference>
<keyword evidence="5" id="KW-0489">Methyltransferase</keyword>
<dbReference type="InterPro" id="IPR017972">
    <property type="entry name" value="Cyt_P450_CS"/>
</dbReference>
<dbReference type="SUPFAM" id="SSF48264">
    <property type="entry name" value="Cytochrome P450"/>
    <property type="match status" value="1"/>
</dbReference>
<dbReference type="GO" id="GO:0020037">
    <property type="term" value="F:heme binding"/>
    <property type="evidence" value="ECO:0007669"/>
    <property type="project" value="InterPro"/>
</dbReference>
<dbReference type="OrthoDB" id="1055148at2759"/>
<dbReference type="GO" id="GO:0016705">
    <property type="term" value="F:oxidoreductase activity, acting on paired donors, with incorporation or reduction of molecular oxygen"/>
    <property type="evidence" value="ECO:0007669"/>
    <property type="project" value="InterPro"/>
</dbReference>
<evidence type="ECO:0000313" key="6">
    <source>
        <dbReference type="Proteomes" id="UP000267821"/>
    </source>
</evidence>
<dbReference type="GO" id="GO:0032259">
    <property type="term" value="P:methylation"/>
    <property type="evidence" value="ECO:0007669"/>
    <property type="project" value="UniProtKB-KW"/>
</dbReference>
<dbReference type="InterPro" id="IPR002403">
    <property type="entry name" value="Cyt_P450_E_grp-IV"/>
</dbReference>
<sequence>MRKVKSPMRVPNTHWVIPDNHYLMAAPGVSAIDGKYPRNPTAYDPYRGAGEKLTTEEEEEKFDSGYGLVSKGTASPYLPFGAGRHRCIGPAPPDYTHPATMIYEWRKPEK</sequence>
<dbReference type="InParanoid" id="A0A3N4LMU6"/>
<protein>
    <submittedName>
        <fullName evidence="5">14-alpha sterol demethylase</fullName>
    </submittedName>
</protein>
<evidence type="ECO:0000256" key="1">
    <source>
        <dbReference type="ARBA" id="ARBA00010617"/>
    </source>
</evidence>
<evidence type="ECO:0000256" key="4">
    <source>
        <dbReference type="PIRSR" id="PIRSR602403-1"/>
    </source>
</evidence>
<dbReference type="GO" id="GO:0008168">
    <property type="term" value="F:methyltransferase activity"/>
    <property type="evidence" value="ECO:0007669"/>
    <property type="project" value="UniProtKB-KW"/>
</dbReference>
<gene>
    <name evidence="5" type="ORF">L211DRAFT_850992</name>
</gene>
<keyword evidence="3 4" id="KW-0408">Iron</keyword>
<accession>A0A3N4LMU6</accession>
<dbReference type="InterPro" id="IPR036396">
    <property type="entry name" value="Cyt_P450_sf"/>
</dbReference>
<keyword evidence="6" id="KW-1185">Reference proteome</keyword>
<keyword evidence="5" id="KW-0808">Transferase</keyword>
<comment type="cofactor">
    <cofactor evidence="4">
        <name>heme</name>
        <dbReference type="ChEBI" id="CHEBI:30413"/>
    </cofactor>
</comment>
<keyword evidence="4" id="KW-0349">Heme</keyword>
<evidence type="ECO:0000256" key="3">
    <source>
        <dbReference type="ARBA" id="ARBA00023004"/>
    </source>
</evidence>
<dbReference type="GO" id="GO:0004497">
    <property type="term" value="F:monooxygenase activity"/>
    <property type="evidence" value="ECO:0007669"/>
    <property type="project" value="InterPro"/>
</dbReference>
<dbReference type="Gene3D" id="1.10.630.10">
    <property type="entry name" value="Cytochrome P450"/>
    <property type="match status" value="1"/>
</dbReference>
<proteinExistence type="inferred from homology"/>
<evidence type="ECO:0000256" key="2">
    <source>
        <dbReference type="ARBA" id="ARBA00022723"/>
    </source>
</evidence>
<dbReference type="STRING" id="1051890.A0A3N4LMU6"/>
<feature type="binding site" description="axial binding residue" evidence="4">
    <location>
        <position position="87"/>
    </location>
    <ligand>
        <name>heme</name>
        <dbReference type="ChEBI" id="CHEBI:30413"/>
    </ligand>
    <ligandPart>
        <name>Fe</name>
        <dbReference type="ChEBI" id="CHEBI:18248"/>
    </ligandPart>
</feature>
<dbReference type="AlphaFoldDB" id="A0A3N4LMU6"/>
<dbReference type="GO" id="GO:0005506">
    <property type="term" value="F:iron ion binding"/>
    <property type="evidence" value="ECO:0007669"/>
    <property type="project" value="InterPro"/>
</dbReference>
<comment type="similarity">
    <text evidence="1">Belongs to the cytochrome P450 family.</text>
</comment>
<name>A0A3N4LMU6_9PEZI</name>
<reference evidence="5 6" key="1">
    <citation type="journal article" date="2018" name="Nat. Ecol. Evol.">
        <title>Pezizomycetes genomes reveal the molecular basis of ectomycorrhizal truffle lifestyle.</title>
        <authorList>
            <person name="Murat C."/>
            <person name="Payen T."/>
            <person name="Noel B."/>
            <person name="Kuo A."/>
            <person name="Morin E."/>
            <person name="Chen J."/>
            <person name="Kohler A."/>
            <person name="Krizsan K."/>
            <person name="Balestrini R."/>
            <person name="Da Silva C."/>
            <person name="Montanini B."/>
            <person name="Hainaut M."/>
            <person name="Levati E."/>
            <person name="Barry K.W."/>
            <person name="Belfiori B."/>
            <person name="Cichocki N."/>
            <person name="Clum A."/>
            <person name="Dockter R.B."/>
            <person name="Fauchery L."/>
            <person name="Guy J."/>
            <person name="Iotti M."/>
            <person name="Le Tacon F."/>
            <person name="Lindquist E.A."/>
            <person name="Lipzen A."/>
            <person name="Malagnac F."/>
            <person name="Mello A."/>
            <person name="Molinier V."/>
            <person name="Miyauchi S."/>
            <person name="Poulain J."/>
            <person name="Riccioni C."/>
            <person name="Rubini A."/>
            <person name="Sitrit Y."/>
            <person name="Splivallo R."/>
            <person name="Traeger S."/>
            <person name="Wang M."/>
            <person name="Zifcakova L."/>
            <person name="Wipf D."/>
            <person name="Zambonelli A."/>
            <person name="Paolocci F."/>
            <person name="Nowrousian M."/>
            <person name="Ottonello S."/>
            <person name="Baldrian P."/>
            <person name="Spatafora J.W."/>
            <person name="Henrissat B."/>
            <person name="Nagy L.G."/>
            <person name="Aury J.M."/>
            <person name="Wincker P."/>
            <person name="Grigoriev I.V."/>
            <person name="Bonfante P."/>
            <person name="Martin F.M."/>
        </authorList>
    </citation>
    <scope>NUCLEOTIDE SEQUENCE [LARGE SCALE GENOMIC DNA]</scope>
    <source>
        <strain evidence="5 6">ATCC MYA-4762</strain>
    </source>
</reference>
<keyword evidence="2 4" id="KW-0479">Metal-binding</keyword>